<keyword evidence="2" id="KW-1185">Reference proteome</keyword>
<dbReference type="Gene3D" id="3.20.20.140">
    <property type="entry name" value="Metal-dependent hydrolases"/>
    <property type="match status" value="1"/>
</dbReference>
<proteinExistence type="predicted"/>
<accession>A0A848M9H0</accession>
<dbReference type="InterPro" id="IPR016195">
    <property type="entry name" value="Pol/histidinol_Pase-like"/>
</dbReference>
<dbReference type="Gene3D" id="1.10.150.20">
    <property type="entry name" value="5' to 3' exonuclease, C-terminal subdomain"/>
    <property type="match status" value="1"/>
</dbReference>
<evidence type="ECO:0000313" key="1">
    <source>
        <dbReference type="EMBL" id="NMO96909.1"/>
    </source>
</evidence>
<dbReference type="SUPFAM" id="SSF89550">
    <property type="entry name" value="PHP domain-like"/>
    <property type="match status" value="1"/>
</dbReference>
<sequence>MSSRDELCSDTNLLSFYSDLHIHIGRAGDGQPVKISGSRNLTFENIAKEAVFRKGIDMIGIIDCHSPSVQQDILSCLDQGSMQEVSGGGISYQNTVILLGSEIEIKEQGMGAAHVLVYFRTLGDMQDFTSWMSRYMKNVNLSSQRIYVEPKELQREVADRGGVLIPAHIFTPHKGLYGSVTDRMEYVLNRDLIDAVELGLSADSSMAGLLSELDHCTFLTNSDAHSLGKIGREYNQILMKEPSFDEFVMALKREAGRRVTGNFGLNPRLGKYHRTFCSSCGTILDEQTMVSSLDRCPLCGSLKTVQGVLDRIISISDRQDPFIPDHRPPYHYQVPLEFIPGLGKAMMNKLLNAFGTEMAILHRASEQQLIEIAGEKLARSIMLARNGTLKLSSGGGGTYGKVMKSE</sequence>
<evidence type="ECO:0000313" key="2">
    <source>
        <dbReference type="Proteomes" id="UP000565468"/>
    </source>
</evidence>
<dbReference type="SUPFAM" id="SSF47781">
    <property type="entry name" value="RuvA domain 2-like"/>
    <property type="match status" value="1"/>
</dbReference>
<reference evidence="1 2" key="1">
    <citation type="submission" date="2020-04" db="EMBL/GenBank/DDBJ databases">
        <title>Paenibacillus algicola sp. nov., a novel marine bacterium producing alginate lyase.</title>
        <authorList>
            <person name="Huang H."/>
        </authorList>
    </citation>
    <scope>NUCLEOTIDE SEQUENCE [LARGE SCALE GENOMIC DNA]</scope>
    <source>
        <strain evidence="1 2">L7-75</strain>
    </source>
</reference>
<dbReference type="PANTHER" id="PTHR40084">
    <property type="entry name" value="PHOSPHOHYDROLASE, PHP FAMILY"/>
    <property type="match status" value="1"/>
</dbReference>
<name>A0A848M9H0_PAELE</name>
<dbReference type="RefSeq" id="WP_169505698.1">
    <property type="nucleotide sequence ID" value="NZ_JABBPN010000013.1"/>
</dbReference>
<dbReference type="Pfam" id="PF13263">
    <property type="entry name" value="PHP_C"/>
    <property type="match status" value="1"/>
</dbReference>
<dbReference type="InterPro" id="IPR010994">
    <property type="entry name" value="RuvA_2-like"/>
</dbReference>
<dbReference type="EMBL" id="JABBPN010000013">
    <property type="protein sequence ID" value="NMO96909.1"/>
    <property type="molecule type" value="Genomic_DNA"/>
</dbReference>
<gene>
    <name evidence="1" type="ORF">HII30_14175</name>
</gene>
<dbReference type="Proteomes" id="UP000565468">
    <property type="component" value="Unassembled WGS sequence"/>
</dbReference>
<dbReference type="CDD" id="cd19067">
    <property type="entry name" value="PfuEndoQ-like"/>
    <property type="match status" value="1"/>
</dbReference>
<organism evidence="1 2">
    <name type="scientific">Paenibacillus lemnae</name>
    <dbReference type="NCBI Taxonomy" id="1330551"/>
    <lineage>
        <taxon>Bacteria</taxon>
        <taxon>Bacillati</taxon>
        <taxon>Bacillota</taxon>
        <taxon>Bacilli</taxon>
        <taxon>Bacillales</taxon>
        <taxon>Paenibacillaceae</taxon>
        <taxon>Paenibacillus</taxon>
    </lineage>
</organism>
<dbReference type="AlphaFoldDB" id="A0A848M9H0"/>
<dbReference type="PANTHER" id="PTHR40084:SF1">
    <property type="entry name" value="PHOSPHOTRANSFERASE"/>
    <property type="match status" value="1"/>
</dbReference>
<protein>
    <submittedName>
        <fullName evidence="1">TIGR00375 family protein</fullName>
    </submittedName>
</protein>
<comment type="caution">
    <text evidence="1">The sequence shown here is derived from an EMBL/GenBank/DDBJ whole genome shotgun (WGS) entry which is preliminary data.</text>
</comment>